<dbReference type="PROSITE" id="PS52045">
    <property type="entry name" value="NEPROSIN_PEP_CD"/>
    <property type="match status" value="1"/>
</dbReference>
<evidence type="ECO:0000313" key="5">
    <source>
        <dbReference type="Proteomes" id="UP000327013"/>
    </source>
</evidence>
<name>A0A5N6RNT1_9ROSI</name>
<dbReference type="InterPro" id="IPR053168">
    <property type="entry name" value="Glutamic_endopeptidase"/>
</dbReference>
<dbReference type="OrthoDB" id="1858978at2759"/>
<accession>A0A5N6RNT1</accession>
<evidence type="ECO:0000256" key="2">
    <source>
        <dbReference type="SAM" id="SignalP"/>
    </source>
</evidence>
<dbReference type="Proteomes" id="UP000327013">
    <property type="component" value="Chromosome 7"/>
</dbReference>
<feature type="signal peptide" evidence="2">
    <location>
        <begin position="1"/>
        <end position="21"/>
    </location>
</feature>
<feature type="compositionally biased region" description="Polar residues" evidence="1">
    <location>
        <begin position="62"/>
        <end position="76"/>
    </location>
</feature>
<protein>
    <recommendedName>
        <fullName evidence="3">Neprosin PEP catalytic domain-containing protein</fullName>
    </recommendedName>
</protein>
<proteinExistence type="predicted"/>
<dbReference type="AlphaFoldDB" id="A0A5N6RNT1"/>
<sequence>MVKRSFIFIFVATTLVALSSGVDVKGEARKSLSEVDQKLKLLNKPAVKSITMRPSFAFPAKSSDSPASSQTWQKSGSCPEGTVPILRVGRQELLSAASLEHFGRDGPPTSSAVNTTTNDRFVYHNGSKFAIFPVADHSTAFLVATGYTFLGAKGDINIWSPRVESSDEYTTAQIWLKNGVGDIETIEAGWMVNPKFFGDASPRLFGRWTLDAYQTTGCINVVCSGFVQTSKKIVLGGAVQPVSQRLGEQFQMSISINHDPISGNWWLSFGDEIVGYFPGSILKYLQQSATKVQWGGDVYSKKVKQSSPPHTATAMGSGDFANSLWGVASFIKNLRIVDGYILVRYPQWVSHFSEEPYCYTAYNYKETPAAEPIFYFGGPGRNPNCPLESRNINAWFCFFSTISMPCN</sequence>
<keyword evidence="2" id="KW-0732">Signal</keyword>
<feature type="chain" id="PRO_5024386748" description="Neprosin PEP catalytic domain-containing protein" evidence="2">
    <location>
        <begin position="22"/>
        <end position="407"/>
    </location>
</feature>
<feature type="region of interest" description="Disordered" evidence="1">
    <location>
        <begin position="58"/>
        <end position="78"/>
    </location>
</feature>
<dbReference type="Pfam" id="PF03080">
    <property type="entry name" value="Neprosin"/>
    <property type="match status" value="1"/>
</dbReference>
<evidence type="ECO:0000259" key="3">
    <source>
        <dbReference type="PROSITE" id="PS52045"/>
    </source>
</evidence>
<dbReference type="PANTHER" id="PTHR31589">
    <property type="entry name" value="PROTEIN, PUTATIVE (DUF239)-RELATED-RELATED"/>
    <property type="match status" value="1"/>
</dbReference>
<dbReference type="InterPro" id="IPR025521">
    <property type="entry name" value="Neprosin_propep"/>
</dbReference>
<dbReference type="InterPro" id="IPR004314">
    <property type="entry name" value="Neprosin"/>
</dbReference>
<dbReference type="Pfam" id="PF14365">
    <property type="entry name" value="Neprosin_AP"/>
    <property type="match status" value="1"/>
</dbReference>
<evidence type="ECO:0000313" key="4">
    <source>
        <dbReference type="EMBL" id="KAE8099986.1"/>
    </source>
</evidence>
<gene>
    <name evidence="4" type="ORF">FH972_017925</name>
</gene>
<reference evidence="4 5" key="1">
    <citation type="submission" date="2019-06" db="EMBL/GenBank/DDBJ databases">
        <title>A chromosomal-level reference genome of Carpinus fangiana (Coryloideae, Betulaceae).</title>
        <authorList>
            <person name="Yang X."/>
            <person name="Wang Z."/>
            <person name="Zhang L."/>
            <person name="Hao G."/>
            <person name="Liu J."/>
            <person name="Yang Y."/>
        </authorList>
    </citation>
    <scope>NUCLEOTIDE SEQUENCE [LARGE SCALE GENOMIC DNA]</scope>
    <source>
        <strain evidence="4">Cfa_2016G</strain>
        <tissue evidence="4">Leaf</tissue>
    </source>
</reference>
<dbReference type="Gene3D" id="3.90.1320.10">
    <property type="entry name" value="Outer-capsid protein sigma 3, large lobe"/>
    <property type="match status" value="1"/>
</dbReference>
<organism evidence="4 5">
    <name type="scientific">Carpinus fangiana</name>
    <dbReference type="NCBI Taxonomy" id="176857"/>
    <lineage>
        <taxon>Eukaryota</taxon>
        <taxon>Viridiplantae</taxon>
        <taxon>Streptophyta</taxon>
        <taxon>Embryophyta</taxon>
        <taxon>Tracheophyta</taxon>
        <taxon>Spermatophyta</taxon>
        <taxon>Magnoliopsida</taxon>
        <taxon>eudicotyledons</taxon>
        <taxon>Gunneridae</taxon>
        <taxon>Pentapetalae</taxon>
        <taxon>rosids</taxon>
        <taxon>fabids</taxon>
        <taxon>Fagales</taxon>
        <taxon>Betulaceae</taxon>
        <taxon>Carpinus</taxon>
    </lineage>
</organism>
<keyword evidence="5" id="KW-1185">Reference proteome</keyword>
<dbReference type="EMBL" id="CM017327">
    <property type="protein sequence ID" value="KAE8099986.1"/>
    <property type="molecule type" value="Genomic_DNA"/>
</dbReference>
<dbReference type="PANTHER" id="PTHR31589:SF2">
    <property type="entry name" value="ASLB (DUF239)-RELATED"/>
    <property type="match status" value="1"/>
</dbReference>
<evidence type="ECO:0000256" key="1">
    <source>
        <dbReference type="SAM" id="MobiDB-lite"/>
    </source>
</evidence>
<feature type="domain" description="Neprosin PEP catalytic" evidence="3">
    <location>
        <begin position="131"/>
        <end position="386"/>
    </location>
</feature>